<keyword evidence="2" id="KW-1185">Reference proteome</keyword>
<dbReference type="Proteomes" id="UP000789595">
    <property type="component" value="Unassembled WGS sequence"/>
</dbReference>
<gene>
    <name evidence="1" type="ORF">PECAL_3P23130</name>
</gene>
<comment type="caution">
    <text evidence="1">The sequence shown here is derived from an EMBL/GenBank/DDBJ whole genome shotgun (WGS) entry which is preliminary data.</text>
</comment>
<dbReference type="AlphaFoldDB" id="A0A8J2SH21"/>
<feature type="non-terminal residue" evidence="1">
    <location>
        <position position="1"/>
    </location>
</feature>
<name>A0A8J2SH21_9STRA</name>
<evidence type="ECO:0000313" key="1">
    <source>
        <dbReference type="EMBL" id="CAH0372328.1"/>
    </source>
</evidence>
<organism evidence="1 2">
    <name type="scientific">Pelagomonas calceolata</name>
    <dbReference type="NCBI Taxonomy" id="35677"/>
    <lineage>
        <taxon>Eukaryota</taxon>
        <taxon>Sar</taxon>
        <taxon>Stramenopiles</taxon>
        <taxon>Ochrophyta</taxon>
        <taxon>Pelagophyceae</taxon>
        <taxon>Pelagomonadales</taxon>
        <taxon>Pelagomonadaceae</taxon>
        <taxon>Pelagomonas</taxon>
    </lineage>
</organism>
<accession>A0A8J2SH21</accession>
<reference evidence="1" key="1">
    <citation type="submission" date="2021-11" db="EMBL/GenBank/DDBJ databases">
        <authorList>
            <consortium name="Genoscope - CEA"/>
            <person name="William W."/>
        </authorList>
    </citation>
    <scope>NUCLEOTIDE SEQUENCE</scope>
</reference>
<proteinExistence type="predicted"/>
<protein>
    <submittedName>
        <fullName evidence="1">Uncharacterized protein</fullName>
    </submittedName>
</protein>
<dbReference type="EMBL" id="CAKKNE010000003">
    <property type="protein sequence ID" value="CAH0372328.1"/>
    <property type="molecule type" value="Genomic_DNA"/>
</dbReference>
<evidence type="ECO:0000313" key="2">
    <source>
        <dbReference type="Proteomes" id="UP000789595"/>
    </source>
</evidence>
<sequence length="101" mass="12069">RRVPRRGCGRWRVARSRPRRRDGARWRRSRRLCESRRGGHRCGSSRRTVASRWRTAWRKPLPTWRRRGRSWLHQWLRSGAGFECGVSCRVLALLCVQLGPH</sequence>